<dbReference type="PANTHER" id="PTHR12461:SF98">
    <property type="entry name" value="CUPIN-LIKE DOMAIN-CONTAINING PROTEIN"/>
    <property type="match status" value="1"/>
</dbReference>
<sequence length="396" mass="46127">MSTHISERHTDYYPPNKDGHKGDYNYKGDRLPNMRNENGEKGEEEILNPPHLMDKHLPNVKERVEGMKREYERYEPVQCPPEPDPDYPLHYPLTDITANWPPDSPSDRPSHIYNSLCYFDYSDPVQRATAYKYRLAEVPFVVRGNPDLDNTVLRWGDITYMNELFGKAEEPFRCEYSENNHFMFWRAPQGRKQTKNFVPPTEMIKMTFQEWYAKATQERTSKDDPHWYFRASACSKSGGCPAPDFQEIFSEVPIFQPEESLFIAAPKKQRGVHCRFGMTGVIAENHFDGSRNMIALLGGERRYILSHPSNCRNMALFPKDHPSGRHSAVDWSDPDFSTFPAFEDVRSHEVVLQPGDVLYLPTHWFHYIISLGFNYQCNTRSGKNYDYDSLMDECGF</sequence>
<gene>
    <name evidence="3" type="ORF">TrRE_jg9188</name>
</gene>
<dbReference type="InterPro" id="IPR041667">
    <property type="entry name" value="Cupin_8"/>
</dbReference>
<dbReference type="Pfam" id="PF13621">
    <property type="entry name" value="Cupin_8"/>
    <property type="match status" value="1"/>
</dbReference>
<dbReference type="AlphaFoldDB" id="A0A9W6ZDH8"/>
<protein>
    <recommendedName>
        <fullName evidence="2">JmjC domain-containing protein</fullName>
    </recommendedName>
</protein>
<dbReference type="InterPro" id="IPR014710">
    <property type="entry name" value="RmlC-like_jellyroll"/>
</dbReference>
<dbReference type="SUPFAM" id="SSF51197">
    <property type="entry name" value="Clavaminate synthase-like"/>
    <property type="match status" value="1"/>
</dbReference>
<proteinExistence type="predicted"/>
<dbReference type="Proteomes" id="UP001165082">
    <property type="component" value="Unassembled WGS sequence"/>
</dbReference>
<dbReference type="EMBL" id="BRXZ01001896">
    <property type="protein sequence ID" value="GMH49103.1"/>
    <property type="molecule type" value="Genomic_DNA"/>
</dbReference>
<dbReference type="InterPro" id="IPR003347">
    <property type="entry name" value="JmjC_dom"/>
</dbReference>
<evidence type="ECO:0000313" key="4">
    <source>
        <dbReference type="Proteomes" id="UP001165082"/>
    </source>
</evidence>
<feature type="compositionally biased region" description="Basic and acidic residues" evidence="1">
    <location>
        <begin position="1"/>
        <end position="41"/>
    </location>
</feature>
<dbReference type="PANTHER" id="PTHR12461">
    <property type="entry name" value="HYPOXIA-INDUCIBLE FACTOR 1 ALPHA INHIBITOR-RELATED"/>
    <property type="match status" value="1"/>
</dbReference>
<comment type="caution">
    <text evidence="3">The sequence shown here is derived from an EMBL/GenBank/DDBJ whole genome shotgun (WGS) entry which is preliminary data.</text>
</comment>
<evidence type="ECO:0000259" key="2">
    <source>
        <dbReference type="PROSITE" id="PS51184"/>
    </source>
</evidence>
<keyword evidence="4" id="KW-1185">Reference proteome</keyword>
<organism evidence="3 4">
    <name type="scientific">Triparma retinervis</name>
    <dbReference type="NCBI Taxonomy" id="2557542"/>
    <lineage>
        <taxon>Eukaryota</taxon>
        <taxon>Sar</taxon>
        <taxon>Stramenopiles</taxon>
        <taxon>Ochrophyta</taxon>
        <taxon>Bolidophyceae</taxon>
        <taxon>Parmales</taxon>
        <taxon>Triparmaceae</taxon>
        <taxon>Triparma</taxon>
    </lineage>
</organism>
<feature type="domain" description="JmjC" evidence="2">
    <location>
        <begin position="241"/>
        <end position="396"/>
    </location>
</feature>
<evidence type="ECO:0000313" key="3">
    <source>
        <dbReference type="EMBL" id="GMH49103.1"/>
    </source>
</evidence>
<feature type="region of interest" description="Disordered" evidence="1">
    <location>
        <begin position="1"/>
        <end position="54"/>
    </location>
</feature>
<dbReference type="Gene3D" id="2.60.120.10">
    <property type="entry name" value="Jelly Rolls"/>
    <property type="match status" value="1"/>
</dbReference>
<accession>A0A9W6ZDH8</accession>
<reference evidence="3" key="1">
    <citation type="submission" date="2022-07" db="EMBL/GenBank/DDBJ databases">
        <title>Genome analysis of Parmales, a sister group of diatoms, reveals the evolutionary specialization of diatoms from phago-mixotrophs to photoautotrophs.</title>
        <authorList>
            <person name="Ban H."/>
            <person name="Sato S."/>
            <person name="Yoshikawa S."/>
            <person name="Kazumasa Y."/>
            <person name="Nakamura Y."/>
            <person name="Ichinomiya M."/>
            <person name="Saitoh K."/>
            <person name="Sato N."/>
            <person name="Blanc-Mathieu R."/>
            <person name="Endo H."/>
            <person name="Kuwata A."/>
            <person name="Ogata H."/>
        </authorList>
    </citation>
    <scope>NUCLEOTIDE SEQUENCE</scope>
</reference>
<dbReference type="OrthoDB" id="415358at2759"/>
<dbReference type="PROSITE" id="PS51184">
    <property type="entry name" value="JMJC"/>
    <property type="match status" value="1"/>
</dbReference>
<evidence type="ECO:0000256" key="1">
    <source>
        <dbReference type="SAM" id="MobiDB-lite"/>
    </source>
</evidence>
<name>A0A9W6ZDH8_9STRA</name>